<proteinExistence type="predicted"/>
<protein>
    <submittedName>
        <fullName evidence="2">Uncharacterized protein</fullName>
    </submittedName>
</protein>
<evidence type="ECO:0000256" key="1">
    <source>
        <dbReference type="SAM" id="MobiDB-lite"/>
    </source>
</evidence>
<comment type="caution">
    <text evidence="2">The sequence shown here is derived from an EMBL/GenBank/DDBJ whole genome shotgun (WGS) entry which is preliminary data.</text>
</comment>
<accession>A0AAD6V7Q5</accession>
<keyword evidence="3" id="KW-1185">Reference proteome</keyword>
<feature type="region of interest" description="Disordered" evidence="1">
    <location>
        <begin position="287"/>
        <end position="346"/>
    </location>
</feature>
<feature type="compositionally biased region" description="Low complexity" evidence="1">
    <location>
        <begin position="423"/>
        <end position="445"/>
    </location>
</feature>
<feature type="region of interest" description="Disordered" evidence="1">
    <location>
        <begin position="25"/>
        <end position="91"/>
    </location>
</feature>
<evidence type="ECO:0000313" key="3">
    <source>
        <dbReference type="Proteomes" id="UP001219525"/>
    </source>
</evidence>
<reference evidence="2" key="1">
    <citation type="submission" date="2023-03" db="EMBL/GenBank/DDBJ databases">
        <title>Massive genome expansion in bonnet fungi (Mycena s.s.) driven by repeated elements and novel gene families across ecological guilds.</title>
        <authorList>
            <consortium name="Lawrence Berkeley National Laboratory"/>
            <person name="Harder C.B."/>
            <person name="Miyauchi S."/>
            <person name="Viragh M."/>
            <person name="Kuo A."/>
            <person name="Thoen E."/>
            <person name="Andreopoulos B."/>
            <person name="Lu D."/>
            <person name="Skrede I."/>
            <person name="Drula E."/>
            <person name="Henrissat B."/>
            <person name="Morin E."/>
            <person name="Kohler A."/>
            <person name="Barry K."/>
            <person name="LaButti K."/>
            <person name="Morin E."/>
            <person name="Salamov A."/>
            <person name="Lipzen A."/>
            <person name="Mereny Z."/>
            <person name="Hegedus B."/>
            <person name="Baldrian P."/>
            <person name="Stursova M."/>
            <person name="Weitz H."/>
            <person name="Taylor A."/>
            <person name="Grigoriev I.V."/>
            <person name="Nagy L.G."/>
            <person name="Martin F."/>
            <person name="Kauserud H."/>
        </authorList>
    </citation>
    <scope>NUCLEOTIDE SEQUENCE</scope>
    <source>
        <strain evidence="2">9144</strain>
    </source>
</reference>
<feature type="compositionally biased region" description="Low complexity" evidence="1">
    <location>
        <begin position="326"/>
        <end position="342"/>
    </location>
</feature>
<dbReference type="Proteomes" id="UP001219525">
    <property type="component" value="Unassembled WGS sequence"/>
</dbReference>
<dbReference type="EMBL" id="JARJCW010000045">
    <property type="protein sequence ID" value="KAJ7204986.1"/>
    <property type="molecule type" value="Genomic_DNA"/>
</dbReference>
<evidence type="ECO:0000313" key="2">
    <source>
        <dbReference type="EMBL" id="KAJ7204986.1"/>
    </source>
</evidence>
<feature type="compositionally biased region" description="Polar residues" evidence="1">
    <location>
        <begin position="294"/>
        <end position="319"/>
    </location>
</feature>
<gene>
    <name evidence="2" type="ORF">GGX14DRAFT_569140</name>
</gene>
<dbReference type="AlphaFoldDB" id="A0AAD6V7Q5"/>
<feature type="compositionally biased region" description="Basic residues" evidence="1">
    <location>
        <begin position="34"/>
        <end position="46"/>
    </location>
</feature>
<organism evidence="2 3">
    <name type="scientific">Mycena pura</name>
    <dbReference type="NCBI Taxonomy" id="153505"/>
    <lineage>
        <taxon>Eukaryota</taxon>
        <taxon>Fungi</taxon>
        <taxon>Dikarya</taxon>
        <taxon>Basidiomycota</taxon>
        <taxon>Agaricomycotina</taxon>
        <taxon>Agaricomycetes</taxon>
        <taxon>Agaricomycetidae</taxon>
        <taxon>Agaricales</taxon>
        <taxon>Marasmiineae</taxon>
        <taxon>Mycenaceae</taxon>
        <taxon>Mycena</taxon>
    </lineage>
</organism>
<sequence length="487" mass="52861">MASRKNSKKNVGAESIEELEARITALKQADTTKRSRGRPKGSKNKKAKDDDKANPRSQQDPAVTDPATEEAMDKKKPRGRQAAKAKGIPKVPWRTEQELTDLLLTSIEHNGPRRVAFGFTKGDLEDAGVTTGSTQATHCERLAQKVLVDHSSGRWVGVDPKALVSSVQNRITTLKLDFVKHKMSLGATGFGLALEDREDELYGDPQNVWEQIQAEFPWFKRLHRLLDGSPIHDTDACSNSRDSLDAKLLSFSSLSSVSRETLSMYNDDDDSNSDKDQLDEETIDLMSSRAESPALSTPPITAITTTGSKPTTATQSKSSAAKGVTARPESAAALKPAAVASAPKRKRDAMLDSLTNAVKLDHKHKAALLEASQATKRQRLEAEQKFRASEAEKNRAHELEKLRIQLQIAQLQAGVGTSLVHHGPSAAGPSSMSGSSGTLSSRSSTPYTVTNPLLPEVPEYEMPFGSSDDNLSLSALWDSTYSDTYGV</sequence>
<name>A0AAD6V7Q5_9AGAR</name>
<feature type="region of interest" description="Disordered" evidence="1">
    <location>
        <begin position="420"/>
        <end position="453"/>
    </location>
</feature>